<dbReference type="GO" id="GO:0016233">
    <property type="term" value="P:telomere capping"/>
    <property type="evidence" value="ECO:0007669"/>
    <property type="project" value="TreeGrafter"/>
</dbReference>
<evidence type="ECO:0000313" key="12">
    <source>
        <dbReference type="Proteomes" id="UP000271974"/>
    </source>
</evidence>
<evidence type="ECO:0000313" key="11">
    <source>
        <dbReference type="EMBL" id="RUS88935.1"/>
    </source>
</evidence>
<dbReference type="InterPro" id="IPR012340">
    <property type="entry name" value="NA-bd_OB-fold"/>
</dbReference>
<keyword evidence="12" id="KW-1185">Reference proteome</keyword>
<dbReference type="GO" id="GO:0000783">
    <property type="term" value="C:nuclear telomere cap complex"/>
    <property type="evidence" value="ECO:0007669"/>
    <property type="project" value="TreeGrafter"/>
</dbReference>
<dbReference type="InterPro" id="IPR028389">
    <property type="entry name" value="POT1"/>
</dbReference>
<accession>A0A3S1AD88</accession>
<feature type="region of interest" description="Disordered" evidence="9">
    <location>
        <begin position="456"/>
        <end position="527"/>
    </location>
</feature>
<evidence type="ECO:0000256" key="1">
    <source>
        <dbReference type="ARBA" id="ARBA00004123"/>
    </source>
</evidence>
<comment type="subcellular location">
    <subcellularLocation>
        <location evidence="2">Chromosome</location>
        <location evidence="2">Telomere</location>
    </subcellularLocation>
    <subcellularLocation>
        <location evidence="1">Nucleus</location>
    </subcellularLocation>
</comment>
<dbReference type="SMART" id="SM00976">
    <property type="entry name" value="Telo_bind"/>
    <property type="match status" value="1"/>
</dbReference>
<protein>
    <recommendedName>
        <fullName evidence="4">Protection of telomeres protein 1</fullName>
    </recommendedName>
</protein>
<dbReference type="Gene3D" id="2.40.50.140">
    <property type="entry name" value="Nucleic acid-binding proteins"/>
    <property type="match status" value="2"/>
</dbReference>
<feature type="compositionally biased region" description="Polar residues" evidence="9">
    <location>
        <begin position="845"/>
        <end position="865"/>
    </location>
</feature>
<feature type="compositionally biased region" description="Basic and acidic residues" evidence="9">
    <location>
        <begin position="743"/>
        <end position="758"/>
    </location>
</feature>
<dbReference type="CDD" id="cd04497">
    <property type="entry name" value="hPOT1_OB1_like"/>
    <property type="match status" value="1"/>
</dbReference>
<evidence type="ECO:0000256" key="9">
    <source>
        <dbReference type="SAM" id="MobiDB-lite"/>
    </source>
</evidence>
<dbReference type="EMBL" id="RQTK01000070">
    <property type="protein sequence ID" value="RUS88935.1"/>
    <property type="molecule type" value="Genomic_DNA"/>
</dbReference>
<reference evidence="11 12" key="1">
    <citation type="submission" date="2019-01" db="EMBL/GenBank/DDBJ databases">
        <title>A draft genome assembly of the solar-powered sea slug Elysia chlorotica.</title>
        <authorList>
            <person name="Cai H."/>
            <person name="Li Q."/>
            <person name="Fang X."/>
            <person name="Li J."/>
            <person name="Curtis N.E."/>
            <person name="Altenburger A."/>
            <person name="Shibata T."/>
            <person name="Feng M."/>
            <person name="Maeda T."/>
            <person name="Schwartz J.A."/>
            <person name="Shigenobu S."/>
            <person name="Lundholm N."/>
            <person name="Nishiyama T."/>
            <person name="Yang H."/>
            <person name="Hasebe M."/>
            <person name="Li S."/>
            <person name="Pierce S.K."/>
            <person name="Wang J."/>
        </authorList>
    </citation>
    <scope>NUCLEOTIDE SEQUENCE [LARGE SCALE GENOMIC DNA]</scope>
    <source>
        <strain evidence="11">EC2010</strain>
        <tissue evidence="11">Whole organism of an adult</tissue>
    </source>
</reference>
<feature type="compositionally biased region" description="Polar residues" evidence="9">
    <location>
        <begin position="680"/>
        <end position="690"/>
    </location>
</feature>
<evidence type="ECO:0000256" key="5">
    <source>
        <dbReference type="ARBA" id="ARBA00022454"/>
    </source>
</evidence>
<feature type="compositionally biased region" description="Basic and acidic residues" evidence="9">
    <location>
        <begin position="505"/>
        <end position="516"/>
    </location>
</feature>
<feature type="domain" description="Telomeric single stranded DNA binding POT1/Cdc13" evidence="10">
    <location>
        <begin position="162"/>
        <end position="292"/>
    </location>
</feature>
<dbReference type="OrthoDB" id="2186770at2759"/>
<evidence type="ECO:0000259" key="10">
    <source>
        <dbReference type="SMART" id="SM00976"/>
    </source>
</evidence>
<dbReference type="Pfam" id="PF02765">
    <property type="entry name" value="POT1"/>
    <property type="match status" value="1"/>
</dbReference>
<sequence>MPAQIIFGPVKDKIPQERIPLQIHSIASTDVVGKYAFLKIKHRYKHQVCRVNRLKMLLEDRVGHVIDFFALGKVADDLQDSEKGDMLLCLEFELEECPGHCQRPYQIIADDTGTRKSSIWISKPLSRPASSFTTHDTDTPHVQVGKISDSKDEKNQHQKYNYRPLSEVKINTVVDVYGVVKFAKPPIKGKGSDYSCVIGITDPSLFKGDEKLTCIFFNREPDNLPKVDEGDVLRLHRLKIQTYQGGKQGQNGPGFQWLAFHKSIDSRTSSSASYTFEDEDKRQANNLLNWWSKLCQNGMNSVESPMTNVNPLSKIKPRDYFDLVCQVVRVCELEPDVCRLIRVWDGTKSQMQLKEISEGELNQSLREDCSIVNASMGLCVDIFVFDNHAQESSHVKPGDFLLLTNVHSSVVSGLVELTIHGGGHRYNRGIKILPLDSMPAQILKLKLSEISHNSNNSSLKATASVPSGQVPSSNLSRNGTSDPAAERGTEVLSRIDGATQGFHLSNDDSTKDHSSMIEEYSTDGASPIRMNVNSAHEIDKLRGRKDVVSKNKSLRREMLLQGSSTKDFDHNSTPDKFVRHSKDKDVSLSDLNTTDDLGDADKSDGSHEGSSQSIWLSLYNDRDNKQEDSENACLSDLEQGASATEESSPVSRKRKANSLNKNTTHTSNVYHARNTARDGLSSQASLSDQENMLHKDLSEDCGSSQESFVTVENEIDFSPSRINQEGTMKDREAPINFSAENQRQTEKRTGEKLSSVDDKRLKLSSERNERGNTCGFSENISQNHLDLIDSEMFFFDIEQCFQTNQIKHGADNSIEIGSQETESPVEKYSESQNGPKLRSRKYTKTVLTNSSANESFTSPETQFPHSSKDLEMSERGQVYQESQDLIQAGKEDSQVSSSTDSLKVSSQPRCMLKTASVILSHPNMPVNTLQEVLDQKPPYKFHILVRVEKVEPRPSVPQDIVHFLCPQCRFFSRMEFDKNDSDVIHDESIKCPRCVEPPCALRAVSVLALQLADQQNSITAFVWDKNADLFFGGMTPYQLLNDNSCFRQVQEWLSYLCPLGSSLESRPLLECCICSYYVDGDVKMQIFDTSLVQIT</sequence>
<dbReference type="Pfam" id="PF16686">
    <property type="entry name" value="POT1PC"/>
    <property type="match status" value="1"/>
</dbReference>
<keyword evidence="8" id="KW-0539">Nucleus</keyword>
<evidence type="ECO:0000256" key="7">
    <source>
        <dbReference type="ARBA" id="ARBA00023125"/>
    </source>
</evidence>
<dbReference type="Proteomes" id="UP000271974">
    <property type="component" value="Unassembled WGS sequence"/>
</dbReference>
<evidence type="ECO:0000256" key="8">
    <source>
        <dbReference type="ARBA" id="ARBA00023242"/>
    </source>
</evidence>
<dbReference type="GO" id="GO:0098505">
    <property type="term" value="F:G-rich strand telomeric DNA binding"/>
    <property type="evidence" value="ECO:0007669"/>
    <property type="project" value="TreeGrafter"/>
</dbReference>
<dbReference type="GO" id="GO:0032210">
    <property type="term" value="P:regulation of telomere maintenance via telomerase"/>
    <property type="evidence" value="ECO:0007669"/>
    <property type="project" value="TreeGrafter"/>
</dbReference>
<name>A0A3S1AD88_ELYCH</name>
<keyword evidence="7" id="KW-0238">DNA-binding</keyword>
<feature type="region of interest" description="Disordered" evidence="9">
    <location>
        <begin position="558"/>
        <end position="612"/>
    </location>
</feature>
<feature type="compositionally biased region" description="Polar residues" evidence="9">
    <location>
        <begin position="641"/>
        <end position="650"/>
    </location>
</feature>
<feature type="region of interest" description="Disordered" evidence="9">
    <location>
        <begin position="126"/>
        <end position="157"/>
    </location>
</feature>
<feature type="region of interest" description="Disordered" evidence="9">
    <location>
        <begin position="636"/>
        <end position="758"/>
    </location>
</feature>
<dbReference type="InterPro" id="IPR032042">
    <property type="entry name" value="POT1PC"/>
</dbReference>
<dbReference type="AlphaFoldDB" id="A0A3S1AD88"/>
<keyword evidence="5" id="KW-0158">Chromosome</keyword>
<dbReference type="PANTHER" id="PTHR14513">
    <property type="entry name" value="PROTECTION OF TELOMERES 1"/>
    <property type="match status" value="1"/>
</dbReference>
<dbReference type="GO" id="GO:0010521">
    <property type="term" value="F:telomerase inhibitor activity"/>
    <property type="evidence" value="ECO:0007669"/>
    <property type="project" value="TreeGrafter"/>
</dbReference>
<proteinExistence type="inferred from homology"/>
<evidence type="ECO:0000256" key="3">
    <source>
        <dbReference type="ARBA" id="ARBA00008442"/>
    </source>
</evidence>
<gene>
    <name evidence="11" type="ORF">EGW08_003271</name>
</gene>
<feature type="compositionally biased region" description="Polar residues" evidence="9">
    <location>
        <begin position="657"/>
        <end position="669"/>
    </location>
</feature>
<feature type="region of interest" description="Disordered" evidence="9">
    <location>
        <begin position="817"/>
        <end position="880"/>
    </location>
</feature>
<dbReference type="PANTHER" id="PTHR14513:SF0">
    <property type="entry name" value="PROTECTION OF TELOMERES PROTEIN 1"/>
    <property type="match status" value="1"/>
</dbReference>
<comment type="similarity">
    <text evidence="3">Belongs to the telombin family.</text>
</comment>
<dbReference type="STRING" id="188477.A0A3S1AD88"/>
<feature type="compositionally biased region" description="Polar residues" evidence="9">
    <location>
        <begin position="701"/>
        <end position="710"/>
    </location>
</feature>
<dbReference type="InterPro" id="IPR011564">
    <property type="entry name" value="Telomer_end-bd_POT1/Cdc13"/>
</dbReference>
<organism evidence="11 12">
    <name type="scientific">Elysia chlorotica</name>
    <name type="common">Eastern emerald elysia</name>
    <name type="synonym">Sea slug</name>
    <dbReference type="NCBI Taxonomy" id="188477"/>
    <lineage>
        <taxon>Eukaryota</taxon>
        <taxon>Metazoa</taxon>
        <taxon>Spiralia</taxon>
        <taxon>Lophotrochozoa</taxon>
        <taxon>Mollusca</taxon>
        <taxon>Gastropoda</taxon>
        <taxon>Heterobranchia</taxon>
        <taxon>Euthyneura</taxon>
        <taxon>Panpulmonata</taxon>
        <taxon>Sacoglossa</taxon>
        <taxon>Placobranchoidea</taxon>
        <taxon>Plakobranchidae</taxon>
        <taxon>Elysia</taxon>
    </lineage>
</organism>
<feature type="compositionally biased region" description="Polar residues" evidence="9">
    <location>
        <begin position="456"/>
        <end position="481"/>
    </location>
</feature>
<feature type="compositionally biased region" description="Basic and acidic residues" evidence="9">
    <location>
        <begin position="566"/>
        <end position="587"/>
    </location>
</feature>
<evidence type="ECO:0000256" key="2">
    <source>
        <dbReference type="ARBA" id="ARBA00004574"/>
    </source>
</evidence>
<evidence type="ECO:0000256" key="6">
    <source>
        <dbReference type="ARBA" id="ARBA00022895"/>
    </source>
</evidence>
<keyword evidence="6" id="KW-0779">Telomere</keyword>
<evidence type="ECO:0000256" key="4">
    <source>
        <dbReference type="ARBA" id="ARBA00015253"/>
    </source>
</evidence>
<dbReference type="SUPFAM" id="SSF50249">
    <property type="entry name" value="Nucleic acid-binding proteins"/>
    <property type="match status" value="2"/>
</dbReference>
<comment type="caution">
    <text evidence="11">The sequence shown here is derived from an EMBL/GenBank/DDBJ whole genome shotgun (WGS) entry which is preliminary data.</text>
</comment>